<organism evidence="4 5">
    <name type="scientific">Amphibalanus amphitrite</name>
    <name type="common">Striped barnacle</name>
    <name type="synonym">Balanus amphitrite</name>
    <dbReference type="NCBI Taxonomy" id="1232801"/>
    <lineage>
        <taxon>Eukaryota</taxon>
        <taxon>Metazoa</taxon>
        <taxon>Ecdysozoa</taxon>
        <taxon>Arthropoda</taxon>
        <taxon>Crustacea</taxon>
        <taxon>Multicrustacea</taxon>
        <taxon>Cirripedia</taxon>
        <taxon>Thoracica</taxon>
        <taxon>Thoracicalcarea</taxon>
        <taxon>Balanomorpha</taxon>
        <taxon>Balanoidea</taxon>
        <taxon>Balanidae</taxon>
        <taxon>Amphibalaninae</taxon>
        <taxon>Amphibalanus</taxon>
    </lineage>
</organism>
<feature type="compositionally biased region" description="Low complexity" evidence="1">
    <location>
        <begin position="762"/>
        <end position="777"/>
    </location>
</feature>
<feature type="region of interest" description="Disordered" evidence="1">
    <location>
        <begin position="757"/>
        <end position="968"/>
    </location>
</feature>
<evidence type="ECO:0000256" key="1">
    <source>
        <dbReference type="SAM" id="MobiDB-lite"/>
    </source>
</evidence>
<keyword evidence="2" id="KW-0732">Signal</keyword>
<dbReference type="SUPFAM" id="SSF57625">
    <property type="entry name" value="Invertebrate chitin-binding proteins"/>
    <property type="match status" value="1"/>
</dbReference>
<dbReference type="InterPro" id="IPR052976">
    <property type="entry name" value="Scoloptoxin-like"/>
</dbReference>
<feature type="compositionally biased region" description="Basic and acidic residues" evidence="1">
    <location>
        <begin position="458"/>
        <end position="467"/>
    </location>
</feature>
<dbReference type="GO" id="GO:0005576">
    <property type="term" value="C:extracellular region"/>
    <property type="evidence" value="ECO:0007669"/>
    <property type="project" value="InterPro"/>
</dbReference>
<evidence type="ECO:0000313" key="4">
    <source>
        <dbReference type="EMBL" id="KAF0298978.1"/>
    </source>
</evidence>
<feature type="chain" id="PRO_5025518624" description="Chitin-binding type-2 domain-containing protein" evidence="2">
    <location>
        <begin position="25"/>
        <end position="968"/>
    </location>
</feature>
<dbReference type="InterPro" id="IPR036508">
    <property type="entry name" value="Chitin-bd_dom_sf"/>
</dbReference>
<feature type="compositionally biased region" description="Polar residues" evidence="1">
    <location>
        <begin position="147"/>
        <end position="162"/>
    </location>
</feature>
<feature type="region of interest" description="Disordered" evidence="1">
    <location>
        <begin position="520"/>
        <end position="541"/>
    </location>
</feature>
<feature type="region of interest" description="Disordered" evidence="1">
    <location>
        <begin position="421"/>
        <end position="496"/>
    </location>
</feature>
<feature type="signal peptide" evidence="2">
    <location>
        <begin position="1"/>
        <end position="24"/>
    </location>
</feature>
<proteinExistence type="predicted"/>
<feature type="compositionally biased region" description="Low complexity" evidence="1">
    <location>
        <begin position="432"/>
        <end position="441"/>
    </location>
</feature>
<evidence type="ECO:0000313" key="5">
    <source>
        <dbReference type="Proteomes" id="UP000440578"/>
    </source>
</evidence>
<dbReference type="EMBL" id="VIIS01001399">
    <property type="protein sequence ID" value="KAF0298978.1"/>
    <property type="molecule type" value="Genomic_DNA"/>
</dbReference>
<feature type="region of interest" description="Disordered" evidence="1">
    <location>
        <begin position="102"/>
        <end position="291"/>
    </location>
</feature>
<dbReference type="OrthoDB" id="6514762at2759"/>
<feature type="compositionally biased region" description="Low complexity" evidence="1">
    <location>
        <begin position="264"/>
        <end position="276"/>
    </location>
</feature>
<feature type="compositionally biased region" description="Basic residues" evidence="1">
    <location>
        <begin position="528"/>
        <end position="541"/>
    </location>
</feature>
<dbReference type="Gene3D" id="2.170.140.10">
    <property type="entry name" value="Chitin binding domain"/>
    <property type="match status" value="1"/>
</dbReference>
<dbReference type="InterPro" id="IPR002557">
    <property type="entry name" value="Chitin-bd_dom"/>
</dbReference>
<dbReference type="PANTHER" id="PTHR22933:SF42">
    <property type="entry name" value="FI18455P1-RELATED"/>
    <property type="match status" value="1"/>
</dbReference>
<accession>A0A6A4WA34</accession>
<dbReference type="PROSITE" id="PS50940">
    <property type="entry name" value="CHIT_BIND_II"/>
    <property type="match status" value="1"/>
</dbReference>
<feature type="compositionally biased region" description="Gly residues" evidence="1">
    <location>
        <begin position="916"/>
        <end position="925"/>
    </location>
</feature>
<dbReference type="PANTHER" id="PTHR22933">
    <property type="entry name" value="FI18007P1-RELATED"/>
    <property type="match status" value="1"/>
</dbReference>
<feature type="domain" description="Chitin-binding type-2" evidence="3">
    <location>
        <begin position="315"/>
        <end position="375"/>
    </location>
</feature>
<feature type="compositionally biased region" description="Low complexity" evidence="1">
    <location>
        <begin position="826"/>
        <end position="838"/>
    </location>
</feature>
<dbReference type="GO" id="GO:0008061">
    <property type="term" value="F:chitin binding"/>
    <property type="evidence" value="ECO:0007669"/>
    <property type="project" value="InterPro"/>
</dbReference>
<feature type="region of interest" description="Disordered" evidence="1">
    <location>
        <begin position="22"/>
        <end position="89"/>
    </location>
</feature>
<feature type="compositionally biased region" description="Pro residues" evidence="1">
    <location>
        <begin position="422"/>
        <end position="431"/>
    </location>
</feature>
<reference evidence="4 5" key="1">
    <citation type="submission" date="2019-07" db="EMBL/GenBank/DDBJ databases">
        <title>Draft genome assembly of a fouling barnacle, Amphibalanus amphitrite (Darwin, 1854): The first reference genome for Thecostraca.</title>
        <authorList>
            <person name="Kim W."/>
        </authorList>
    </citation>
    <scope>NUCLEOTIDE SEQUENCE [LARGE SCALE GENOMIC DNA]</scope>
    <source>
        <strain evidence="4">SNU_AA5</strain>
        <tissue evidence="4">Soma without cirri and trophi</tissue>
    </source>
</reference>
<dbReference type="Proteomes" id="UP000440578">
    <property type="component" value="Unassembled WGS sequence"/>
</dbReference>
<dbReference type="SMART" id="SM00494">
    <property type="entry name" value="ChtBD2"/>
    <property type="match status" value="1"/>
</dbReference>
<keyword evidence="5" id="KW-1185">Reference proteome</keyword>
<feature type="compositionally biased region" description="Polar residues" evidence="1">
    <location>
        <begin position="191"/>
        <end position="204"/>
    </location>
</feature>
<comment type="caution">
    <text evidence="4">The sequence shown here is derived from an EMBL/GenBank/DDBJ whole genome shotgun (WGS) entry which is preliminary data.</text>
</comment>
<dbReference type="AlphaFoldDB" id="A0A6A4WA34"/>
<gene>
    <name evidence="4" type="ORF">FJT64_003680</name>
</gene>
<feature type="compositionally biased region" description="Polar residues" evidence="1">
    <location>
        <begin position="102"/>
        <end position="111"/>
    </location>
</feature>
<feature type="region of interest" description="Disordered" evidence="1">
    <location>
        <begin position="561"/>
        <end position="611"/>
    </location>
</feature>
<feature type="compositionally biased region" description="Basic and acidic residues" evidence="1">
    <location>
        <begin position="44"/>
        <end position="53"/>
    </location>
</feature>
<evidence type="ECO:0000256" key="2">
    <source>
        <dbReference type="SAM" id="SignalP"/>
    </source>
</evidence>
<evidence type="ECO:0000259" key="3">
    <source>
        <dbReference type="PROSITE" id="PS50940"/>
    </source>
</evidence>
<sequence length="968" mass="100811">MKERCGLGFAGVLLLMLTGGSSDAHNVQRSSEDVHNSYSSSETFDLRESRDAASDLGPLSGLGARGGGAPHVWSERGPGPGGWSANSQGDISKHMVIDVSSADTSVDNQVKPSPARPPNPPVETVLGFETSGEQVPGKVGGPRNDAQVPSGQTSFGSGQQLDNGGKQTGQPGQVGREDISIEVDTDPGSALPSSHGQSAFQTRPDQPRARAVARQSGRLLGDPAKSPRQLSRPMMTRQGAGAGDARPRDSISLTAEVADGPDRGGQAAGAATAPGGPVSSEQLQQRAHSQQWLPEAIPGQAGVDYPTLNVLPQSSFDCGGQEADGFYADTSDEARCQAFWVCHNDQKDGFLCPNGTVFNQRYFACDWWFNVRCQDSPQYYQLNRNIAVLGTPVHGRPDTPPSPETSVHPVLTLLQDILQYPRVPPIPPPSSPAASEENPPIHSAAQPALPSRNQYSDDEFHAPDRASVHVAGGVPGTPPAEGRAGNLMSKGASQETISSTMRLSENKRGIARRHVKRHVKRTPEKQHRAIMKRRRPTRVRARKVRGYDMVHEAEEAERAASALSARIPQMEQSAMSQLKKRTPEPSSGAAFTSVQEGAMPDKPQSLLSGRSGPLLQTVDKVAFPMDAKGPDFPKVEEDFNIQETSGIRKSTSIKSVLPSHLDIPQPGAVNVMAASGSQQNADVNSQSGVGNQASITDLSDDDTGVSKNFAGISLTEDVQLDKDAHAQVPGVISDAETVSGSYGPGHGVSLVEDVEFDKKESVPAPASPAAPQSKPGPNGMSVLESVAGDNGHGPGVSVQENVQVDQKRDVSAAVGPPDASSPGMPAPQQTPGNPAAGPAAGGGPGMTMTEDVAVSRPTSNENTVAGVGDPMSGDNMRSPGVSLTENVQIGHKGNSPPNGPSSNAQPVSGNPAGGQAMTGGAGSVGGAEPANGGRPPNVDQMAVDGFLSDQTAVRNSAAGATPWTRHTK</sequence>
<name>A0A6A4WA34_AMPAM</name>
<feature type="compositionally biased region" description="Polar residues" evidence="1">
    <location>
        <begin position="279"/>
        <end position="291"/>
    </location>
</feature>
<dbReference type="Pfam" id="PF01607">
    <property type="entry name" value="CBM_14"/>
    <property type="match status" value="1"/>
</dbReference>
<protein>
    <recommendedName>
        <fullName evidence="3">Chitin-binding type-2 domain-containing protein</fullName>
    </recommendedName>
</protein>